<gene>
    <name evidence="26" type="ORF">CIB84_003603</name>
</gene>
<evidence type="ECO:0000256" key="15">
    <source>
        <dbReference type="ARBA" id="ARBA00023242"/>
    </source>
</evidence>
<keyword evidence="7" id="KW-0132">Cell division</keyword>
<keyword evidence="4" id="KW-1017">Isopeptide bond</keyword>
<dbReference type="InterPro" id="IPR011009">
    <property type="entry name" value="Kinase-like_dom_sf"/>
</dbReference>
<evidence type="ECO:0000256" key="14">
    <source>
        <dbReference type="ARBA" id="ARBA00022843"/>
    </source>
</evidence>
<dbReference type="GO" id="GO:0005524">
    <property type="term" value="F:ATP binding"/>
    <property type="evidence" value="ECO:0007669"/>
    <property type="project" value="UniProtKB-UniRule"/>
</dbReference>
<keyword evidence="6" id="KW-0597">Phosphoprotein</keyword>
<dbReference type="Pfam" id="PF00069">
    <property type="entry name" value="Pkinase"/>
    <property type="match status" value="1"/>
</dbReference>
<comment type="subunit">
    <text evidence="20">Forms a complex with either DBF4/DBF4A or DBF4B, leading to the activation of the kinase activity. Interacts with CLASPIN (via the acidic patch); the interaction is required for phosphorylation of MCM proteins and CLASPIN.</text>
</comment>
<keyword evidence="16" id="KW-0131">Cell cycle</keyword>
<evidence type="ECO:0000256" key="3">
    <source>
        <dbReference type="ARBA" id="ARBA00012513"/>
    </source>
</evidence>
<keyword evidence="5 23" id="KW-0723">Serine/threonine-protein kinase</keyword>
<keyword evidence="14" id="KW-0832">Ubl conjugation</keyword>
<keyword evidence="9" id="KW-0479">Metal-binding</keyword>
<evidence type="ECO:0000256" key="13">
    <source>
        <dbReference type="ARBA" id="ARBA00022842"/>
    </source>
</evidence>
<dbReference type="OrthoDB" id="10020333at2759"/>
<evidence type="ECO:0000256" key="11">
    <source>
        <dbReference type="ARBA" id="ARBA00022777"/>
    </source>
</evidence>
<dbReference type="GO" id="GO:0044773">
    <property type="term" value="P:mitotic DNA damage checkpoint signaling"/>
    <property type="evidence" value="ECO:0007669"/>
    <property type="project" value="TreeGrafter"/>
</dbReference>
<dbReference type="PROSITE" id="PS00108">
    <property type="entry name" value="PROTEIN_KINASE_ST"/>
    <property type="match status" value="1"/>
</dbReference>
<dbReference type="FunFam" id="3.30.200.20:FF:000287">
    <property type="entry name" value="Cell division cycle 7-related protein kinase"/>
    <property type="match status" value="1"/>
</dbReference>
<evidence type="ECO:0000256" key="19">
    <source>
        <dbReference type="ARBA" id="ARBA00057827"/>
    </source>
</evidence>
<comment type="function">
    <text evidence="19">Kinase involved in initiation of DNA replication. Phosphorylates critical substrates that regulate the G1/S phase transition and initiation of DNA replication, such as MCM proteins and CLASPIN.</text>
</comment>
<dbReference type="PANTHER" id="PTHR44167">
    <property type="entry name" value="OVARIAN-SPECIFIC SERINE/THREONINE-PROTEIN KINASE LOK-RELATED"/>
    <property type="match status" value="1"/>
</dbReference>
<dbReference type="Gene3D" id="3.30.200.20">
    <property type="entry name" value="Phosphorylase Kinase, domain 1"/>
    <property type="match status" value="1"/>
</dbReference>
<feature type="non-terminal residue" evidence="26">
    <location>
        <position position="1"/>
    </location>
</feature>
<dbReference type="AlphaFoldDB" id="A0A2P4T8E4"/>
<evidence type="ECO:0000259" key="25">
    <source>
        <dbReference type="PROSITE" id="PS50011"/>
    </source>
</evidence>
<evidence type="ECO:0000256" key="18">
    <source>
        <dbReference type="ARBA" id="ARBA00048977"/>
    </source>
</evidence>
<comment type="cofactor">
    <cofactor evidence="1">
        <name>Mg(2+)</name>
        <dbReference type="ChEBI" id="CHEBI:18420"/>
    </cofactor>
</comment>
<evidence type="ECO:0000256" key="20">
    <source>
        <dbReference type="ARBA" id="ARBA00065396"/>
    </source>
</evidence>
<evidence type="ECO:0000256" key="1">
    <source>
        <dbReference type="ARBA" id="ARBA00001946"/>
    </source>
</evidence>
<dbReference type="PROSITE" id="PS50011">
    <property type="entry name" value="PROTEIN_KINASE_DOM"/>
    <property type="match status" value="1"/>
</dbReference>
<dbReference type="InterPro" id="IPR008271">
    <property type="entry name" value="Ser/Thr_kinase_AS"/>
</dbReference>
<dbReference type="PROSITE" id="PS00107">
    <property type="entry name" value="PROTEIN_KINASE_ATP"/>
    <property type="match status" value="1"/>
</dbReference>
<dbReference type="InterPro" id="IPR000719">
    <property type="entry name" value="Prot_kinase_dom"/>
</dbReference>
<evidence type="ECO:0000256" key="6">
    <source>
        <dbReference type="ARBA" id="ARBA00022553"/>
    </source>
</evidence>
<evidence type="ECO:0000256" key="12">
    <source>
        <dbReference type="ARBA" id="ARBA00022840"/>
    </source>
</evidence>
<evidence type="ECO:0000256" key="21">
    <source>
        <dbReference type="ARBA" id="ARBA00070601"/>
    </source>
</evidence>
<evidence type="ECO:0000256" key="7">
    <source>
        <dbReference type="ARBA" id="ARBA00022618"/>
    </source>
</evidence>
<dbReference type="FunFam" id="1.10.510.10:FF:000483">
    <property type="entry name" value="Cell division cycle 7-related protein kinase"/>
    <property type="match status" value="1"/>
</dbReference>
<evidence type="ECO:0000256" key="17">
    <source>
        <dbReference type="ARBA" id="ARBA00048659"/>
    </source>
</evidence>
<evidence type="ECO:0000256" key="16">
    <source>
        <dbReference type="ARBA" id="ARBA00023306"/>
    </source>
</evidence>
<comment type="subcellular location">
    <subcellularLocation>
        <location evidence="2">Nucleus</location>
    </subcellularLocation>
</comment>
<evidence type="ECO:0000256" key="22">
    <source>
        <dbReference type="PROSITE-ProRule" id="PRU10141"/>
    </source>
</evidence>
<sequence length="278" mass="31050">FVMEAESKSHCDEQHPHQAEDASRKHVQNSKLSAGIKKDIEKLYEAVPQLVNVFKIKEKIGEGTFSSVYLATAQLQTGCEEKMALKHLIPTSHPLRIAAELQCLTVAGGQDNVMGVKYCFRKNDHVVIVMPYLEHESFLDILNSLSFEEVKEYMFNLFKALRRIHHFGIVHRDVKPSNFLYNRRLKQYALVDFGLAQGTPDTKIELLKTAHSEGQQGSYSQSNPNIALGNGVSVGVTAPKQIAQQLVSRATDKSSHSSSHSKIQIKQGRGGKVISLFH</sequence>
<feature type="region of interest" description="Disordered" evidence="24">
    <location>
        <begin position="246"/>
        <end position="270"/>
    </location>
</feature>
<feature type="compositionally biased region" description="Low complexity" evidence="24">
    <location>
        <begin position="256"/>
        <end position="267"/>
    </location>
</feature>
<evidence type="ECO:0000256" key="10">
    <source>
        <dbReference type="ARBA" id="ARBA00022741"/>
    </source>
</evidence>
<evidence type="ECO:0000256" key="4">
    <source>
        <dbReference type="ARBA" id="ARBA00022499"/>
    </source>
</evidence>
<evidence type="ECO:0000256" key="2">
    <source>
        <dbReference type="ARBA" id="ARBA00004123"/>
    </source>
</evidence>
<evidence type="ECO:0000256" key="23">
    <source>
        <dbReference type="RuleBase" id="RU000304"/>
    </source>
</evidence>
<organism evidence="26 27">
    <name type="scientific">Bambusicola thoracicus</name>
    <name type="common">Chinese bamboo-partridge</name>
    <name type="synonym">Perdix thoracica</name>
    <dbReference type="NCBI Taxonomy" id="9083"/>
    <lineage>
        <taxon>Eukaryota</taxon>
        <taxon>Metazoa</taxon>
        <taxon>Chordata</taxon>
        <taxon>Craniata</taxon>
        <taxon>Vertebrata</taxon>
        <taxon>Euteleostomi</taxon>
        <taxon>Archelosauria</taxon>
        <taxon>Archosauria</taxon>
        <taxon>Dinosauria</taxon>
        <taxon>Saurischia</taxon>
        <taxon>Theropoda</taxon>
        <taxon>Coelurosauria</taxon>
        <taxon>Aves</taxon>
        <taxon>Neognathae</taxon>
        <taxon>Galloanserae</taxon>
        <taxon>Galliformes</taxon>
        <taxon>Phasianidae</taxon>
        <taxon>Perdicinae</taxon>
        <taxon>Bambusicola</taxon>
    </lineage>
</organism>
<feature type="domain" description="Protein kinase" evidence="25">
    <location>
        <begin position="54"/>
        <end position="278"/>
    </location>
</feature>
<dbReference type="InterPro" id="IPR017441">
    <property type="entry name" value="Protein_kinase_ATP_BS"/>
</dbReference>
<keyword evidence="11" id="KW-0418">Kinase</keyword>
<keyword evidence="15" id="KW-0539">Nucleus</keyword>
<evidence type="ECO:0000313" key="26">
    <source>
        <dbReference type="EMBL" id="POI32645.1"/>
    </source>
</evidence>
<name>A0A2P4T8E4_BAMTH</name>
<dbReference type="GO" id="GO:0051301">
    <property type="term" value="P:cell division"/>
    <property type="evidence" value="ECO:0007669"/>
    <property type="project" value="UniProtKB-KW"/>
</dbReference>
<comment type="catalytic activity">
    <reaction evidence="17">
        <text>L-threonyl-[protein] + ATP = O-phospho-L-threonyl-[protein] + ADP + H(+)</text>
        <dbReference type="Rhea" id="RHEA:46608"/>
        <dbReference type="Rhea" id="RHEA-COMP:11060"/>
        <dbReference type="Rhea" id="RHEA-COMP:11605"/>
        <dbReference type="ChEBI" id="CHEBI:15378"/>
        <dbReference type="ChEBI" id="CHEBI:30013"/>
        <dbReference type="ChEBI" id="CHEBI:30616"/>
        <dbReference type="ChEBI" id="CHEBI:61977"/>
        <dbReference type="ChEBI" id="CHEBI:456216"/>
        <dbReference type="EC" id="2.7.11.1"/>
    </reaction>
    <physiologicalReaction direction="left-to-right" evidence="17">
        <dbReference type="Rhea" id="RHEA:46609"/>
    </physiologicalReaction>
</comment>
<evidence type="ECO:0000256" key="9">
    <source>
        <dbReference type="ARBA" id="ARBA00022723"/>
    </source>
</evidence>
<dbReference type="Proteomes" id="UP000237246">
    <property type="component" value="Unassembled WGS sequence"/>
</dbReference>
<protein>
    <recommendedName>
        <fullName evidence="21">Cell division cycle 7-related protein kinase</fullName>
        <ecNumber evidence="3">2.7.11.1</ecNumber>
    </recommendedName>
</protein>
<dbReference type="GO" id="GO:0004674">
    <property type="term" value="F:protein serine/threonine kinase activity"/>
    <property type="evidence" value="ECO:0007669"/>
    <property type="project" value="UniProtKB-KW"/>
</dbReference>
<reference evidence="26 27" key="1">
    <citation type="submission" date="2018-01" db="EMBL/GenBank/DDBJ databases">
        <title>Comparison of the Chinese Bamboo Partridge and Red Junglefowl genome sequences highlights the importance of demography in genome evolution.</title>
        <authorList>
            <person name="Tiley G.P."/>
            <person name="Kimball R.T."/>
            <person name="Braun E.L."/>
            <person name="Burleigh J.G."/>
        </authorList>
    </citation>
    <scope>NUCLEOTIDE SEQUENCE [LARGE SCALE GENOMIC DNA]</scope>
    <source>
        <strain evidence="26">RTK389</strain>
        <tissue evidence="26">Blood</tissue>
    </source>
</reference>
<dbReference type="GO" id="GO:0046872">
    <property type="term" value="F:metal ion binding"/>
    <property type="evidence" value="ECO:0007669"/>
    <property type="project" value="UniProtKB-KW"/>
</dbReference>
<comment type="catalytic activity">
    <reaction evidence="18">
        <text>L-seryl-[protein] + ATP = O-phospho-L-seryl-[protein] + ADP + H(+)</text>
        <dbReference type="Rhea" id="RHEA:17989"/>
        <dbReference type="Rhea" id="RHEA-COMP:9863"/>
        <dbReference type="Rhea" id="RHEA-COMP:11604"/>
        <dbReference type="ChEBI" id="CHEBI:15378"/>
        <dbReference type="ChEBI" id="CHEBI:29999"/>
        <dbReference type="ChEBI" id="CHEBI:30616"/>
        <dbReference type="ChEBI" id="CHEBI:83421"/>
        <dbReference type="ChEBI" id="CHEBI:456216"/>
        <dbReference type="EC" id="2.7.11.1"/>
    </reaction>
    <physiologicalReaction direction="left-to-right" evidence="18">
        <dbReference type="Rhea" id="RHEA:17990"/>
    </physiologicalReaction>
</comment>
<evidence type="ECO:0000256" key="8">
    <source>
        <dbReference type="ARBA" id="ARBA00022679"/>
    </source>
</evidence>
<dbReference type="SUPFAM" id="SSF56112">
    <property type="entry name" value="Protein kinase-like (PK-like)"/>
    <property type="match status" value="1"/>
</dbReference>
<dbReference type="SMART" id="SM00220">
    <property type="entry name" value="S_TKc"/>
    <property type="match status" value="1"/>
</dbReference>
<keyword evidence="13" id="KW-0460">Magnesium</keyword>
<keyword evidence="10 22" id="KW-0547">Nucleotide-binding</keyword>
<proteinExistence type="inferred from homology"/>
<dbReference type="PANTHER" id="PTHR44167:SF23">
    <property type="entry name" value="CDC7 KINASE, ISOFORM A-RELATED"/>
    <property type="match status" value="1"/>
</dbReference>
<comment type="similarity">
    <text evidence="23">Belongs to the protein kinase superfamily.</text>
</comment>
<dbReference type="EC" id="2.7.11.1" evidence="3"/>
<evidence type="ECO:0000256" key="5">
    <source>
        <dbReference type="ARBA" id="ARBA00022527"/>
    </source>
</evidence>
<keyword evidence="12 22" id="KW-0067">ATP-binding</keyword>
<keyword evidence="8" id="KW-0808">Transferase</keyword>
<feature type="compositionally biased region" description="Basic and acidic residues" evidence="24">
    <location>
        <begin position="1"/>
        <end position="24"/>
    </location>
</feature>
<dbReference type="Gene3D" id="1.10.510.10">
    <property type="entry name" value="Transferase(Phosphotransferase) domain 1"/>
    <property type="match status" value="1"/>
</dbReference>
<feature type="binding site" evidence="22">
    <location>
        <position position="86"/>
    </location>
    <ligand>
        <name>ATP</name>
        <dbReference type="ChEBI" id="CHEBI:30616"/>
    </ligand>
</feature>
<dbReference type="EMBL" id="PPHD01005351">
    <property type="protein sequence ID" value="POI32645.1"/>
    <property type="molecule type" value="Genomic_DNA"/>
</dbReference>
<evidence type="ECO:0000313" key="27">
    <source>
        <dbReference type="Proteomes" id="UP000237246"/>
    </source>
</evidence>
<keyword evidence="27" id="KW-1185">Reference proteome</keyword>
<evidence type="ECO:0000256" key="24">
    <source>
        <dbReference type="SAM" id="MobiDB-lite"/>
    </source>
</evidence>
<accession>A0A2P4T8E4</accession>
<dbReference type="GO" id="GO:0005634">
    <property type="term" value="C:nucleus"/>
    <property type="evidence" value="ECO:0007669"/>
    <property type="project" value="UniProtKB-SubCell"/>
</dbReference>
<feature type="region of interest" description="Disordered" evidence="24">
    <location>
        <begin position="1"/>
        <end position="29"/>
    </location>
</feature>
<comment type="caution">
    <text evidence="26">The sequence shown here is derived from an EMBL/GenBank/DDBJ whole genome shotgun (WGS) entry which is preliminary data.</text>
</comment>